<feature type="domain" description="Helicase C-terminal" evidence="14">
    <location>
        <begin position="732"/>
        <end position="927"/>
    </location>
</feature>
<dbReference type="FunFam" id="3.40.50.300:FF:000062">
    <property type="entry name" value="U5 small nuclear ribonucleoprotein helicase"/>
    <property type="match status" value="1"/>
</dbReference>
<dbReference type="GO" id="GO:0003678">
    <property type="term" value="F:DNA helicase activity"/>
    <property type="evidence" value="ECO:0007669"/>
    <property type="project" value="TreeGrafter"/>
</dbReference>
<keyword evidence="4" id="KW-0677">Repeat</keyword>
<dbReference type="PROSITE" id="PS51194">
    <property type="entry name" value="HELICASE_CTER"/>
    <property type="match status" value="1"/>
</dbReference>
<dbReference type="InterPro" id="IPR001650">
    <property type="entry name" value="Helicase_C-like"/>
</dbReference>
<dbReference type="Pfam" id="PF21188">
    <property type="entry name" value="BRR2_plug"/>
    <property type="match status" value="1"/>
</dbReference>
<organism evidence="15 16">
    <name type="scientific">Zygotorulaspora mrakii</name>
    <name type="common">Zygosaccharomyces mrakii</name>
    <dbReference type="NCBI Taxonomy" id="42260"/>
    <lineage>
        <taxon>Eukaryota</taxon>
        <taxon>Fungi</taxon>
        <taxon>Dikarya</taxon>
        <taxon>Ascomycota</taxon>
        <taxon>Saccharomycotina</taxon>
        <taxon>Saccharomycetes</taxon>
        <taxon>Saccharomycetales</taxon>
        <taxon>Saccharomycetaceae</taxon>
        <taxon>Zygotorulaspora</taxon>
    </lineage>
</organism>
<dbReference type="PANTHER" id="PTHR47961">
    <property type="entry name" value="DNA POLYMERASE THETA, PUTATIVE (AFU_ORTHOLOGUE AFUA_1G05260)-RELATED"/>
    <property type="match status" value="1"/>
</dbReference>
<proteinExistence type="inferred from homology"/>
<dbReference type="SMART" id="SM00490">
    <property type="entry name" value="HELICc"/>
    <property type="match status" value="1"/>
</dbReference>
<feature type="domain" description="Helicase ATP-binding" evidence="13">
    <location>
        <begin position="1363"/>
        <end position="1539"/>
    </location>
</feature>
<feature type="compositionally biased region" description="Basic and acidic residues" evidence="12">
    <location>
        <begin position="22"/>
        <end position="31"/>
    </location>
</feature>
<feature type="region of interest" description="Disordered" evidence="12">
    <location>
        <begin position="22"/>
        <end position="106"/>
    </location>
</feature>
<dbReference type="InterPro" id="IPR011545">
    <property type="entry name" value="DEAD/DEAH_box_helicase_dom"/>
</dbReference>
<keyword evidence="7" id="KW-0347">Helicase</keyword>
<dbReference type="GO" id="GO:0003676">
    <property type="term" value="F:nucleic acid binding"/>
    <property type="evidence" value="ECO:0007669"/>
    <property type="project" value="InterPro"/>
</dbReference>
<reference evidence="15 16" key="1">
    <citation type="submission" date="2020-07" db="EMBL/GenBank/DDBJ databases">
        <title>The yeast mating-type switching endonuclease HO is a domesticated member of an unorthodox homing genetic element family.</title>
        <authorList>
            <person name="Coughlan A.Y."/>
            <person name="Lombardi L."/>
            <person name="Braun-Galleani S."/>
            <person name="Martos A.R."/>
            <person name="Galeote V."/>
            <person name="Bigey F."/>
            <person name="Dequin S."/>
            <person name="Byrne K.P."/>
            <person name="Wolfe K.H."/>
        </authorList>
    </citation>
    <scope>NUCLEOTIDE SEQUENCE [LARGE SCALE GENOMIC DNA]</scope>
    <source>
        <strain evidence="15 16">NRRL Y-6702</strain>
    </source>
</reference>
<evidence type="ECO:0000259" key="13">
    <source>
        <dbReference type="PROSITE" id="PS51192"/>
    </source>
</evidence>
<evidence type="ECO:0000256" key="11">
    <source>
        <dbReference type="ARBA" id="ARBA00047984"/>
    </source>
</evidence>
<dbReference type="CDD" id="cd18795">
    <property type="entry name" value="SF2_C_Ski2"/>
    <property type="match status" value="1"/>
</dbReference>
<dbReference type="SUPFAM" id="SSF81296">
    <property type="entry name" value="E set domains"/>
    <property type="match status" value="1"/>
</dbReference>
<dbReference type="EMBL" id="CP058610">
    <property type="protein sequence ID" value="QLG74583.1"/>
    <property type="molecule type" value="Genomic_DNA"/>
</dbReference>
<dbReference type="InterPro" id="IPR027417">
    <property type="entry name" value="P-loop_NTPase"/>
</dbReference>
<keyword evidence="9" id="KW-0539">Nucleus</keyword>
<dbReference type="Pfam" id="PF00270">
    <property type="entry name" value="DEAD"/>
    <property type="match status" value="2"/>
</dbReference>
<dbReference type="PANTHER" id="PTHR47961:SF4">
    <property type="entry name" value="ACTIVATING SIGNAL COINTEGRATOR 1 COMPLEX SUBUNIT 3"/>
    <property type="match status" value="1"/>
</dbReference>
<dbReference type="InterPro" id="IPR004179">
    <property type="entry name" value="Sec63-dom"/>
</dbReference>
<dbReference type="InterPro" id="IPR036388">
    <property type="entry name" value="WH-like_DNA-bd_sf"/>
</dbReference>
<dbReference type="RefSeq" id="XP_037146308.1">
    <property type="nucleotide sequence ID" value="XM_037290413.1"/>
</dbReference>
<dbReference type="FunFam" id="1.10.10.10:FF:000012">
    <property type="entry name" value="U5 small nuclear ribonucleoprotein helicase"/>
    <property type="match status" value="1"/>
</dbReference>
<dbReference type="InterPro" id="IPR057842">
    <property type="entry name" value="WH_MER3"/>
</dbReference>
<dbReference type="GO" id="GO:0005524">
    <property type="term" value="F:ATP binding"/>
    <property type="evidence" value="ECO:0007669"/>
    <property type="project" value="UniProtKB-KW"/>
</dbReference>
<dbReference type="Pfam" id="PF02889">
    <property type="entry name" value="Sec63"/>
    <property type="match status" value="2"/>
</dbReference>
<dbReference type="Pfam" id="PF18149">
    <property type="entry name" value="Helicase_PWI"/>
    <property type="match status" value="1"/>
</dbReference>
<comment type="similarity">
    <text evidence="2">Belongs to the helicase family. SKI2 subfamily.</text>
</comment>
<evidence type="ECO:0000256" key="8">
    <source>
        <dbReference type="ARBA" id="ARBA00022840"/>
    </source>
</evidence>
<evidence type="ECO:0000256" key="3">
    <source>
        <dbReference type="ARBA" id="ARBA00012552"/>
    </source>
</evidence>
<dbReference type="Pfam" id="PF00271">
    <property type="entry name" value="Helicase_C"/>
    <property type="match status" value="1"/>
</dbReference>
<dbReference type="InterPro" id="IPR035892">
    <property type="entry name" value="C2_domain_sf"/>
</dbReference>
<dbReference type="PROSITE" id="PS51192">
    <property type="entry name" value="HELICASE_ATP_BIND_1"/>
    <property type="match status" value="2"/>
</dbReference>
<feature type="domain" description="Helicase ATP-binding" evidence="13">
    <location>
        <begin position="514"/>
        <end position="698"/>
    </location>
</feature>
<dbReference type="SMART" id="SM00487">
    <property type="entry name" value="DEXDc"/>
    <property type="match status" value="2"/>
</dbReference>
<evidence type="ECO:0000256" key="2">
    <source>
        <dbReference type="ARBA" id="ARBA00010140"/>
    </source>
</evidence>
<dbReference type="SUPFAM" id="SSF46785">
    <property type="entry name" value="Winged helix' DNA-binding domain"/>
    <property type="match status" value="1"/>
</dbReference>
<dbReference type="PIRSF" id="PIRSF039073">
    <property type="entry name" value="BRR2"/>
    <property type="match status" value="1"/>
</dbReference>
<feature type="compositionally biased region" description="Acidic residues" evidence="12">
    <location>
        <begin position="234"/>
        <end position="250"/>
    </location>
</feature>
<evidence type="ECO:0000256" key="12">
    <source>
        <dbReference type="SAM" id="MobiDB-lite"/>
    </source>
</evidence>
<dbReference type="GO" id="GO:0016787">
    <property type="term" value="F:hydrolase activity"/>
    <property type="evidence" value="ECO:0007669"/>
    <property type="project" value="UniProtKB-KW"/>
</dbReference>
<evidence type="ECO:0000256" key="1">
    <source>
        <dbReference type="ARBA" id="ARBA00004123"/>
    </source>
</evidence>
<dbReference type="KEGG" id="zmk:HG535_0G04660"/>
<comment type="subcellular location">
    <subcellularLocation>
        <location evidence="1">Nucleus</location>
    </subcellularLocation>
</comment>
<dbReference type="FunFam" id="3.40.50.300:FF:003287">
    <property type="entry name" value="U5 small nuclear ribonucleoprotein 200 kDa helicase"/>
    <property type="match status" value="1"/>
</dbReference>
<dbReference type="SUPFAM" id="SSF52540">
    <property type="entry name" value="P-loop containing nucleoside triphosphate hydrolases"/>
    <property type="match status" value="4"/>
</dbReference>
<evidence type="ECO:0000256" key="5">
    <source>
        <dbReference type="ARBA" id="ARBA00022741"/>
    </source>
</evidence>
<dbReference type="PROSITE" id="PS50007">
    <property type="entry name" value="PIPLC_X_DOMAIN"/>
    <property type="match status" value="1"/>
</dbReference>
<evidence type="ECO:0000256" key="6">
    <source>
        <dbReference type="ARBA" id="ARBA00022801"/>
    </source>
</evidence>
<feature type="region of interest" description="Disordered" evidence="12">
    <location>
        <begin position="228"/>
        <end position="250"/>
    </location>
</feature>
<dbReference type="InterPro" id="IPR048863">
    <property type="entry name" value="BRR2_plug"/>
</dbReference>
<dbReference type="InterPro" id="IPR036390">
    <property type="entry name" value="WH_DNA-bd_sf"/>
</dbReference>
<name>A0A7H9B7V2_ZYGMR</name>
<evidence type="ECO:0000256" key="7">
    <source>
        <dbReference type="ARBA" id="ARBA00022806"/>
    </source>
</evidence>
<dbReference type="GO" id="GO:0000712">
    <property type="term" value="P:resolution of meiotic recombination intermediates"/>
    <property type="evidence" value="ECO:0007669"/>
    <property type="project" value="TreeGrafter"/>
</dbReference>
<keyword evidence="8" id="KW-0067">ATP-binding</keyword>
<evidence type="ECO:0000256" key="10">
    <source>
        <dbReference type="ARBA" id="ARBA00034541"/>
    </source>
</evidence>
<dbReference type="Gene3D" id="1.10.150.20">
    <property type="entry name" value="5' to 3' exonuclease, C-terminal subdomain"/>
    <property type="match status" value="2"/>
</dbReference>
<dbReference type="SMART" id="SM00973">
    <property type="entry name" value="Sec63"/>
    <property type="match status" value="2"/>
</dbReference>
<dbReference type="Gene3D" id="3.40.50.300">
    <property type="entry name" value="P-loop containing nucleotide triphosphate hydrolases"/>
    <property type="match status" value="4"/>
</dbReference>
<feature type="compositionally biased region" description="Basic and acidic residues" evidence="12">
    <location>
        <begin position="398"/>
        <end position="418"/>
    </location>
</feature>
<dbReference type="InterPro" id="IPR014001">
    <property type="entry name" value="Helicase_ATP-bd"/>
</dbReference>
<evidence type="ECO:0000259" key="14">
    <source>
        <dbReference type="PROSITE" id="PS51194"/>
    </source>
</evidence>
<gene>
    <name evidence="15" type="ORF">HG535_0G04660</name>
</gene>
<dbReference type="InterPro" id="IPR050474">
    <property type="entry name" value="Hel308_SKI2-like"/>
</dbReference>
<evidence type="ECO:0000313" key="15">
    <source>
        <dbReference type="EMBL" id="QLG74583.1"/>
    </source>
</evidence>
<dbReference type="Gene3D" id="1.10.10.10">
    <property type="entry name" value="Winged helix-like DNA-binding domain superfamily/Winged helix DNA-binding domain"/>
    <property type="match status" value="2"/>
</dbReference>
<evidence type="ECO:0000256" key="9">
    <source>
        <dbReference type="ARBA" id="ARBA00023242"/>
    </source>
</evidence>
<dbReference type="Gene3D" id="1.10.3380.10">
    <property type="entry name" value="Sec63 N-terminal domain-like domain"/>
    <property type="match status" value="2"/>
</dbReference>
<dbReference type="FunFam" id="1.10.150.20:FF:000004">
    <property type="entry name" value="U5 small nuclear ribonucleoprotein helicase"/>
    <property type="match status" value="1"/>
</dbReference>
<dbReference type="GO" id="GO:0003724">
    <property type="term" value="F:RNA helicase activity"/>
    <property type="evidence" value="ECO:0007669"/>
    <property type="project" value="UniProtKB-EC"/>
</dbReference>
<dbReference type="SUPFAM" id="SSF158702">
    <property type="entry name" value="Sec63 N-terminal domain-like"/>
    <property type="match status" value="2"/>
</dbReference>
<feature type="compositionally biased region" description="Basic and acidic residues" evidence="12">
    <location>
        <begin position="57"/>
        <end position="69"/>
    </location>
</feature>
<keyword evidence="6" id="KW-0378">Hydrolase</keyword>
<dbReference type="GeneID" id="59238366"/>
<dbReference type="FunFam" id="1.10.10.10:FF:000024">
    <property type="entry name" value="U5 small nuclear ribonucleoprotein helicase"/>
    <property type="match status" value="1"/>
</dbReference>
<dbReference type="EC" id="3.6.4.13" evidence="3"/>
<keyword evidence="5" id="KW-0547">Nucleotide-binding</keyword>
<dbReference type="GO" id="GO:0005634">
    <property type="term" value="C:nucleus"/>
    <property type="evidence" value="ECO:0007669"/>
    <property type="project" value="UniProtKB-SubCell"/>
</dbReference>
<evidence type="ECO:0000313" key="16">
    <source>
        <dbReference type="Proteomes" id="UP000509704"/>
    </source>
</evidence>
<keyword evidence="16" id="KW-1185">Reference proteome</keyword>
<dbReference type="GO" id="GO:0006397">
    <property type="term" value="P:mRNA processing"/>
    <property type="evidence" value="ECO:0007669"/>
    <property type="project" value="UniProtKB-ARBA"/>
</dbReference>
<dbReference type="InterPro" id="IPR014756">
    <property type="entry name" value="Ig_E-set"/>
</dbReference>
<dbReference type="OrthoDB" id="5575at2759"/>
<feature type="region of interest" description="Disordered" evidence="12">
    <location>
        <begin position="398"/>
        <end position="426"/>
    </location>
</feature>
<dbReference type="Proteomes" id="UP000509704">
    <property type="component" value="Chromosome 7"/>
</dbReference>
<sequence length="2163" mass="245354">MTKEDYLRKKEQIRETYRYDEMSNKVLKPDKSLNTVRTKPLKDAEESQPRSMNGRIRVKEMGDCAREDTPQSYAAGGQPDGSKKREKSQLTTIKKNASKRHRYAKSSVLDSDLSSTLKYSPTDDENTDVYEEILKWTTDILGNDIPHDIILGTADLLISSLKESEDEADGLIEKKRERLQKELSILISAQKFQALLRLTQRITDYGESKDVHGEKIVAILAGDSEDDALHNSEEDLPLQDPEGDESDSLSAQDEIEFTESLSHKGLPPVLDKNTVIHSGGETDAINRVSILEVDEFFLRRKIIQAMENIESSSVQRISDAIYDLLEDENTDNRALGEKLLEVLDVEHLHLVKYIVSNRVPIIWGIRLSKRPSHEREDLLREMRSQGLETFVNEYKGNNIEDHKRDLEDASPDSKESDGKRRRQDSGLPVPALVDLSALEFEQGANLMTVTKVELPEGSFKKVNKLYEEIHIPPPDKPEATYDLIPISEFPEWARKAFVTGETDTLNVIQSKVFPIAFQEDSNMLICAPTGAGKTNVAVMSILRTISKYFNTSTKTLNLKLFKIVYIAPLKALVQEQVRELQRRLAYLGVKVEELTGDSNLSKQQIAETQILVSTPEKWDIISRKAGESFSYSELVQLIIIDEVHLLHDRRGPVIENIVARSFNSDVYPNPPRLVGLSATLPNYQDVAKFLHVPEQGLFFFNSSFRPCPLSQQFCGITEKNSIKKLNAMNEACFQKTLESTKNGHQVIIFVHSRKETARTSAWLKEKFIESGNVGLIQMNDAGSREILSSEADTAGDMNLKKTIQHGIGIHHAGLSRSDRTLSEDLFADGLLKILVSTATLAWGVNLPAHTVIVKGTDLYSPEKGRWEQLSPQDLLQMLGRAGRPRYDTHGEGIIITNQADVQYYLAVLNQQLSIESQLISMIVDSLNAEVVSGNIKSRVDAVRWLSYTYFYVRALISPELYKVTAQDKDVTLVSFRDSIAHSAFVILQEKSMVVYDANTGLIEPTELGRIAAYFYIKHTSIAMYNTQLTKHTSQIDLFRVISMSEEFQYLSVKQEERKELKELSETSPIPIMEDIDNPLAKVNVLLQSYISRLKFEGFALNADMNFVSQNAGRLIRALYELSLKKKLSNITKILLNMCKMIERRMWNANSPLRQFPKCPKEVIKRMEASTIPWPDYLELESPAEVGQTIRLEKYGKLVFDLLQRFPKIQLKCVVQPITASLLRFELEILPEWTWDPKLHGRMERFIVLVEDAEDGTILFIDSIPVNMENIGEDHIINFGLNLSPAQQKCLPPHFFVNVISERWLNCESQLAVKVESIHLPKKASTPTPLLDIPLTHISELGNEEFASAFDFTHFNKFQSQVFQSVYNSNENCFIAAAKGSGKTTIAELALLNHWRQNKGRAIYISPYQERVDSLLENWHERFSDLAAGKNIEKLGTDVTRNLRVISQSHLILATPEQFNLVSRRWRQRKNLQKLELVIYDDAHEMNRGSFGAVYEALISRMAFITNQTENIQRVIGLSSCLANGRDFAEWLGVQKNNFFNFSPHERISPIEIHIQAFNNVNDVLYDKPMTRLAFEFASRNRKDSAIFFLPTKKSCFRISSLFLDQAAALGWNMLKNEKHDIIPYIEGLQNKSVRKSVMVGIGIIHESMEAEDTRIVERLYDMGVLSILLLTGECCFMSPSSKIVAVLGTQYYDERSHNFVNYPANNILEMVGSAGASTGAFLSEEAAKVLILTSISMKEYYRNFLTGSLPLESYMYFHLHDLFSTEISSSVIQCKQDCIDWLAYTYFYRRLHANPSFYGVKDVSAYGISAYLTELVESTLNDLNDASMIEIEENADGDDEKEESISPLNGCLISSHYDISFVTMHIFLTSLSGSSTLEEILQILSRAAEFEDLSIDEGERAALSKIQHFMPLKASKETVTNLTWNKVFVLLQAYFSRTSIKSDFQMDLRKILRRAVPLINAVVDILSGDGRLNAMTAMDISQMLIQGVWDTDSPLKQVPYFDNEILSACSRMKIETVFDIMALEDAEREQIMTMNSSKLTKVAHFINNYPNIELEYNLEGSDNIEADQAKVLLVTLTRDEAPDTLEVSSLTFPFDKLESWWLVLGKISTRELLAIKKVSIRQESQTSELEFTLPKGEHQLTLWCVCDSYLDADKEVSLNIHAV</sequence>
<accession>A0A7H9B7V2</accession>
<comment type="catalytic activity">
    <reaction evidence="11">
        <text>ATP + H2O = ADP + phosphate + H(+)</text>
        <dbReference type="Rhea" id="RHEA:13065"/>
        <dbReference type="ChEBI" id="CHEBI:15377"/>
        <dbReference type="ChEBI" id="CHEBI:15378"/>
        <dbReference type="ChEBI" id="CHEBI:30616"/>
        <dbReference type="ChEBI" id="CHEBI:43474"/>
        <dbReference type="ChEBI" id="CHEBI:456216"/>
        <dbReference type="EC" id="3.6.4.13"/>
    </reaction>
</comment>
<evidence type="ECO:0000256" key="4">
    <source>
        <dbReference type="ARBA" id="ARBA00022737"/>
    </source>
</evidence>
<dbReference type="InterPro" id="IPR041094">
    <property type="entry name" value="Brr2_helicase_PWI"/>
</dbReference>
<dbReference type="FunFam" id="1.10.3380.10:FF:000001">
    <property type="entry name" value="U5 small nuclear ribonucleoprotein helicase"/>
    <property type="match status" value="1"/>
</dbReference>
<dbReference type="Gene3D" id="2.60.40.150">
    <property type="entry name" value="C2 domain"/>
    <property type="match status" value="2"/>
</dbReference>
<dbReference type="Pfam" id="PF23445">
    <property type="entry name" value="WHD_SNRNP200"/>
    <property type="match status" value="2"/>
</dbReference>
<dbReference type="FunFam" id="1.10.150.20:FF:000013">
    <property type="entry name" value="U5 small nuclear ribonucleoprotein kDa helicase"/>
    <property type="match status" value="1"/>
</dbReference>
<protein>
    <recommendedName>
        <fullName evidence="10">U5 small nuclear ribonucleoprotein 200 kDa helicase</fullName>
        <ecNumber evidence="3">3.6.4.13</ecNumber>
    </recommendedName>
</protein>